<dbReference type="Proteomes" id="UP001174694">
    <property type="component" value="Unassembled WGS sequence"/>
</dbReference>
<keyword evidence="2" id="KW-0812">Transmembrane</keyword>
<name>A0AA38VHL6_9PEZI</name>
<dbReference type="Pfam" id="PF10311">
    <property type="entry name" value="Ilm1"/>
    <property type="match status" value="1"/>
</dbReference>
<organism evidence="3 4">
    <name type="scientific">Pleurostoma richardsiae</name>
    <dbReference type="NCBI Taxonomy" id="41990"/>
    <lineage>
        <taxon>Eukaryota</taxon>
        <taxon>Fungi</taxon>
        <taxon>Dikarya</taxon>
        <taxon>Ascomycota</taxon>
        <taxon>Pezizomycotina</taxon>
        <taxon>Sordariomycetes</taxon>
        <taxon>Sordariomycetidae</taxon>
        <taxon>Calosphaeriales</taxon>
        <taxon>Pleurostomataceae</taxon>
        <taxon>Pleurostoma</taxon>
    </lineage>
</organism>
<feature type="transmembrane region" description="Helical" evidence="2">
    <location>
        <begin position="97"/>
        <end position="117"/>
    </location>
</feature>
<evidence type="ECO:0000256" key="2">
    <source>
        <dbReference type="SAM" id="Phobius"/>
    </source>
</evidence>
<gene>
    <name evidence="3" type="ORF">NKR23_g10879</name>
</gene>
<reference evidence="3" key="1">
    <citation type="submission" date="2022-07" db="EMBL/GenBank/DDBJ databases">
        <title>Fungi with potential for degradation of polypropylene.</title>
        <authorList>
            <person name="Gostincar C."/>
        </authorList>
    </citation>
    <scope>NUCLEOTIDE SEQUENCE</scope>
    <source>
        <strain evidence="3">EXF-13308</strain>
    </source>
</reference>
<evidence type="ECO:0000313" key="3">
    <source>
        <dbReference type="EMBL" id="KAJ9133315.1"/>
    </source>
</evidence>
<dbReference type="InterPro" id="IPR018815">
    <property type="entry name" value="Incr_loss_mito_DNA_1"/>
</dbReference>
<feature type="region of interest" description="Disordered" evidence="1">
    <location>
        <begin position="116"/>
        <end position="138"/>
    </location>
</feature>
<proteinExistence type="predicted"/>
<keyword evidence="4" id="KW-1185">Reference proteome</keyword>
<dbReference type="AlphaFoldDB" id="A0AA38VHL6"/>
<dbReference type="PANTHER" id="PTHR28029">
    <property type="entry name" value="PROTEIN ILM1"/>
    <property type="match status" value="1"/>
</dbReference>
<keyword evidence="2" id="KW-1133">Transmembrane helix</keyword>
<sequence>MALISAKTIITSLSLFHITLGFFFLTSPITIADQALVYIIGEAMGMPYSRAFESQSPALAFLAVILAILGITDLVTLSLPEEIALVHLWGTQAPLRFLISFGLVSYTLAFSPSSPLYSTSSSSRGRLAHPSAQSRSAGYVPSNWGGDGLKNRVFFAFAFIELMSWFWVWVTLREEKREIAVRKAQRRRSSHGAGGAKS</sequence>
<protein>
    <submittedName>
        <fullName evidence="3">Protein ILM1</fullName>
    </submittedName>
</protein>
<accession>A0AA38VHL6</accession>
<comment type="caution">
    <text evidence="3">The sequence shown here is derived from an EMBL/GenBank/DDBJ whole genome shotgun (WGS) entry which is preliminary data.</text>
</comment>
<dbReference type="EMBL" id="JANBVO010000051">
    <property type="protein sequence ID" value="KAJ9133315.1"/>
    <property type="molecule type" value="Genomic_DNA"/>
</dbReference>
<feature type="transmembrane region" description="Helical" evidence="2">
    <location>
        <begin position="153"/>
        <end position="172"/>
    </location>
</feature>
<dbReference type="PANTHER" id="PTHR28029:SF1">
    <property type="entry name" value="PROTEIN ILM1"/>
    <property type="match status" value="1"/>
</dbReference>
<evidence type="ECO:0000256" key="1">
    <source>
        <dbReference type="SAM" id="MobiDB-lite"/>
    </source>
</evidence>
<keyword evidence="2" id="KW-0472">Membrane</keyword>
<feature type="transmembrane region" description="Helical" evidence="2">
    <location>
        <begin position="56"/>
        <end position="76"/>
    </location>
</feature>
<evidence type="ECO:0000313" key="4">
    <source>
        <dbReference type="Proteomes" id="UP001174694"/>
    </source>
</evidence>